<name>A0AB39PT52_9ACTN</name>
<dbReference type="AlphaFoldDB" id="A0AB39PT52"/>
<protein>
    <submittedName>
        <fullName evidence="1">Uncharacterized protein</fullName>
    </submittedName>
</protein>
<proteinExistence type="predicted"/>
<dbReference type="RefSeq" id="WP_369167825.1">
    <property type="nucleotide sequence ID" value="NZ_CP163439.1"/>
</dbReference>
<accession>A0AB39PT52</accession>
<gene>
    <name evidence="1" type="ORF">AB5J49_08110</name>
</gene>
<evidence type="ECO:0000313" key="1">
    <source>
        <dbReference type="EMBL" id="XDQ33281.1"/>
    </source>
</evidence>
<dbReference type="EMBL" id="CP163439">
    <property type="protein sequence ID" value="XDQ33281.1"/>
    <property type="molecule type" value="Genomic_DNA"/>
</dbReference>
<reference evidence="1" key="1">
    <citation type="submission" date="2024-07" db="EMBL/GenBank/DDBJ databases">
        <authorList>
            <person name="Yu S.T."/>
        </authorList>
    </citation>
    <scope>NUCLEOTIDE SEQUENCE</scope>
    <source>
        <strain evidence="1">R28</strain>
    </source>
</reference>
<sequence>MTATAVEQFALDCEPMWDLDDATYVDHHDRDLLGQGATAWQIVTATTVQHDGSYL</sequence>
<organism evidence="1">
    <name type="scientific">Streptomyces sp. R28</name>
    <dbReference type="NCBI Taxonomy" id="3238628"/>
    <lineage>
        <taxon>Bacteria</taxon>
        <taxon>Bacillati</taxon>
        <taxon>Actinomycetota</taxon>
        <taxon>Actinomycetes</taxon>
        <taxon>Kitasatosporales</taxon>
        <taxon>Streptomycetaceae</taxon>
        <taxon>Streptomyces</taxon>
    </lineage>
</organism>